<keyword evidence="2" id="KW-1185">Reference proteome</keyword>
<protein>
    <submittedName>
        <fullName evidence="1">Uncharacterized protein</fullName>
    </submittedName>
</protein>
<dbReference type="AlphaFoldDB" id="A0A4C1YBM2"/>
<sequence>MTPIVISFSIRISACSRLQFVSFLIPVAVLTLAPNPFSILVDSDSVVSLDTDHTLDHDPDSCPVLDSDTGLLSTPICLILDSCRSSNFSSEPFLDLSRFRFCCVS</sequence>
<evidence type="ECO:0000313" key="1">
    <source>
        <dbReference type="EMBL" id="GBP72282.1"/>
    </source>
</evidence>
<gene>
    <name evidence="1" type="ORF">EVAR_24850_1</name>
</gene>
<evidence type="ECO:0000313" key="2">
    <source>
        <dbReference type="Proteomes" id="UP000299102"/>
    </source>
</evidence>
<proteinExistence type="predicted"/>
<dbReference type="Proteomes" id="UP000299102">
    <property type="component" value="Unassembled WGS sequence"/>
</dbReference>
<reference evidence="1 2" key="1">
    <citation type="journal article" date="2019" name="Commun. Biol.">
        <title>The bagworm genome reveals a unique fibroin gene that provides high tensile strength.</title>
        <authorList>
            <person name="Kono N."/>
            <person name="Nakamura H."/>
            <person name="Ohtoshi R."/>
            <person name="Tomita M."/>
            <person name="Numata K."/>
            <person name="Arakawa K."/>
        </authorList>
    </citation>
    <scope>NUCLEOTIDE SEQUENCE [LARGE SCALE GENOMIC DNA]</scope>
</reference>
<comment type="caution">
    <text evidence="1">The sequence shown here is derived from an EMBL/GenBank/DDBJ whole genome shotgun (WGS) entry which is preliminary data.</text>
</comment>
<accession>A0A4C1YBM2</accession>
<name>A0A4C1YBM2_EUMVA</name>
<organism evidence="1 2">
    <name type="scientific">Eumeta variegata</name>
    <name type="common">Bagworm moth</name>
    <name type="synonym">Eumeta japonica</name>
    <dbReference type="NCBI Taxonomy" id="151549"/>
    <lineage>
        <taxon>Eukaryota</taxon>
        <taxon>Metazoa</taxon>
        <taxon>Ecdysozoa</taxon>
        <taxon>Arthropoda</taxon>
        <taxon>Hexapoda</taxon>
        <taxon>Insecta</taxon>
        <taxon>Pterygota</taxon>
        <taxon>Neoptera</taxon>
        <taxon>Endopterygota</taxon>
        <taxon>Lepidoptera</taxon>
        <taxon>Glossata</taxon>
        <taxon>Ditrysia</taxon>
        <taxon>Tineoidea</taxon>
        <taxon>Psychidae</taxon>
        <taxon>Oiketicinae</taxon>
        <taxon>Eumeta</taxon>
    </lineage>
</organism>
<dbReference type="EMBL" id="BGZK01001140">
    <property type="protein sequence ID" value="GBP72282.1"/>
    <property type="molecule type" value="Genomic_DNA"/>
</dbReference>